<proteinExistence type="predicted"/>
<reference evidence="4 6" key="1">
    <citation type="journal article" date="2017" name="Nature">
        <title>The sunflower genome provides insights into oil metabolism, flowering and Asterid evolution.</title>
        <authorList>
            <person name="Badouin H."/>
            <person name="Gouzy J."/>
            <person name="Grassa C.J."/>
            <person name="Murat F."/>
            <person name="Staton S.E."/>
            <person name="Cottret L."/>
            <person name="Lelandais-Briere C."/>
            <person name="Owens G.L."/>
            <person name="Carrere S."/>
            <person name="Mayjonade B."/>
            <person name="Legrand L."/>
            <person name="Gill N."/>
            <person name="Kane N.C."/>
            <person name="Bowers J.E."/>
            <person name="Hubner S."/>
            <person name="Bellec A."/>
            <person name="Berard A."/>
            <person name="Berges H."/>
            <person name="Blanchet N."/>
            <person name="Boniface M.C."/>
            <person name="Brunel D."/>
            <person name="Catrice O."/>
            <person name="Chaidir N."/>
            <person name="Claudel C."/>
            <person name="Donnadieu C."/>
            <person name="Faraut T."/>
            <person name="Fievet G."/>
            <person name="Helmstetter N."/>
            <person name="King M."/>
            <person name="Knapp S.J."/>
            <person name="Lai Z."/>
            <person name="Le Paslier M.C."/>
            <person name="Lippi Y."/>
            <person name="Lorenzon L."/>
            <person name="Mandel J.R."/>
            <person name="Marage G."/>
            <person name="Marchand G."/>
            <person name="Marquand E."/>
            <person name="Bret-Mestries E."/>
            <person name="Morien E."/>
            <person name="Nambeesan S."/>
            <person name="Nguyen T."/>
            <person name="Pegot-Espagnet P."/>
            <person name="Pouilly N."/>
            <person name="Raftis F."/>
            <person name="Sallet E."/>
            <person name="Schiex T."/>
            <person name="Thomas J."/>
            <person name="Vandecasteele C."/>
            <person name="Vares D."/>
            <person name="Vear F."/>
            <person name="Vautrin S."/>
            <person name="Crespi M."/>
            <person name="Mangin B."/>
            <person name="Burke J.M."/>
            <person name="Salse J."/>
            <person name="Munos S."/>
            <person name="Vincourt P."/>
            <person name="Rieseberg L.H."/>
            <person name="Langlade N.B."/>
        </authorList>
    </citation>
    <scope>NUCLEOTIDE SEQUENCE [LARGE SCALE GENOMIC DNA]</scope>
    <source>
        <strain evidence="6">cv. SF193</strain>
        <tissue evidence="4">Leaves</tissue>
    </source>
</reference>
<keyword evidence="6" id="KW-1185">Reference proteome</keyword>
<dbReference type="EMBL" id="CM007890">
    <property type="protein sequence ID" value="OTG35938.1"/>
    <property type="molecule type" value="Genomic_DNA"/>
</dbReference>
<reference evidence="4" key="3">
    <citation type="submission" date="2020-06" db="EMBL/GenBank/DDBJ databases">
        <title>Helianthus annuus Genome sequencing and assembly Release 2.</title>
        <authorList>
            <person name="Gouzy J."/>
            <person name="Langlade N."/>
            <person name="Munos S."/>
        </authorList>
    </citation>
    <scope>NUCLEOTIDE SEQUENCE</scope>
    <source>
        <tissue evidence="4">Leaves</tissue>
    </source>
</reference>
<evidence type="ECO:0000256" key="3">
    <source>
        <dbReference type="SAM" id="MobiDB-lite"/>
    </source>
</evidence>
<dbReference type="AlphaFoldDB" id="A0A251VJZ4"/>
<dbReference type="Pfam" id="PF04758">
    <property type="entry name" value="Ribosomal_S30"/>
    <property type="match status" value="1"/>
</dbReference>
<evidence type="ECO:0000256" key="1">
    <source>
        <dbReference type="ARBA" id="ARBA00022980"/>
    </source>
</evidence>
<sequence>MACVGKVRGQTPKVAKQDKKKQPCGRAHKHIQYNRHFVTSGKVHGSLVRVSKVRGGTPRSPGRTRSSSLADALTSLSSTTVVLSQPIKRLNNPEQ</sequence>
<name>A0A251VJZ4_HELAN</name>
<dbReference type="Proteomes" id="UP000215914">
    <property type="component" value="Chromosome 1"/>
</dbReference>
<dbReference type="InParanoid" id="A0A251VJZ4"/>
<protein>
    <submittedName>
        <fullName evidence="4 5">Ribosomal protein S30</fullName>
    </submittedName>
</protein>
<dbReference type="PANTHER" id="PTHR12650">
    <property type="entry name" value="40S RIBOSOMAL PROTEIN S30/UBIQUITIN-LIKE PROTEIN FUBI"/>
    <property type="match status" value="1"/>
</dbReference>
<gene>
    <name evidence="5" type="ORF">HannXRQ_Chr01g0002161</name>
    <name evidence="4" type="ORF">HanXRQr2_Chr07g0297211</name>
</gene>
<organism evidence="5 6">
    <name type="scientific">Helianthus annuus</name>
    <name type="common">Common sunflower</name>
    <dbReference type="NCBI Taxonomy" id="4232"/>
    <lineage>
        <taxon>Eukaryota</taxon>
        <taxon>Viridiplantae</taxon>
        <taxon>Streptophyta</taxon>
        <taxon>Embryophyta</taxon>
        <taxon>Tracheophyta</taxon>
        <taxon>Spermatophyta</taxon>
        <taxon>Magnoliopsida</taxon>
        <taxon>eudicotyledons</taxon>
        <taxon>Gunneridae</taxon>
        <taxon>Pentapetalae</taxon>
        <taxon>asterids</taxon>
        <taxon>campanulids</taxon>
        <taxon>Asterales</taxon>
        <taxon>Asteraceae</taxon>
        <taxon>Asteroideae</taxon>
        <taxon>Heliantheae alliance</taxon>
        <taxon>Heliantheae</taxon>
        <taxon>Helianthus</taxon>
    </lineage>
</organism>
<evidence type="ECO:0000313" key="6">
    <source>
        <dbReference type="Proteomes" id="UP000215914"/>
    </source>
</evidence>
<evidence type="ECO:0000313" key="5">
    <source>
        <dbReference type="EMBL" id="OTG35938.1"/>
    </source>
</evidence>
<dbReference type="EMBL" id="MNCJ02000322">
    <property type="protein sequence ID" value="KAF5798805.1"/>
    <property type="molecule type" value="Genomic_DNA"/>
</dbReference>
<dbReference type="PANTHER" id="PTHR12650:SF33">
    <property type="entry name" value="SMALL RIBOSOMAL SUBUNIT PROTEIN ES30Z_ES30Y_ES30X"/>
    <property type="match status" value="1"/>
</dbReference>
<accession>A0A251VJZ4</accession>
<keyword evidence="2" id="KW-0687">Ribonucleoprotein</keyword>
<reference evidence="5" key="2">
    <citation type="submission" date="2017-02" db="EMBL/GenBank/DDBJ databases">
        <title>Sunflower complete genome.</title>
        <authorList>
            <person name="Langlade N."/>
            <person name="Munos S."/>
        </authorList>
    </citation>
    <scope>NUCLEOTIDE SEQUENCE [LARGE SCALE GENOMIC DNA]</scope>
    <source>
        <tissue evidence="5">Leaves</tissue>
    </source>
</reference>
<dbReference type="STRING" id="4232.A0A251VJZ4"/>
<feature type="compositionally biased region" description="Low complexity" evidence="3">
    <location>
        <begin position="54"/>
        <end position="76"/>
    </location>
</feature>
<dbReference type="GO" id="GO:0006412">
    <property type="term" value="P:translation"/>
    <property type="evidence" value="ECO:0007669"/>
    <property type="project" value="InterPro"/>
</dbReference>
<dbReference type="GO" id="GO:0003735">
    <property type="term" value="F:structural constituent of ribosome"/>
    <property type="evidence" value="ECO:0007669"/>
    <property type="project" value="InterPro"/>
</dbReference>
<dbReference type="GO" id="GO:0022627">
    <property type="term" value="C:cytosolic small ribosomal subunit"/>
    <property type="evidence" value="ECO:0000318"/>
    <property type="project" value="GO_Central"/>
</dbReference>
<dbReference type="InterPro" id="IPR006846">
    <property type="entry name" value="Ribosomal_eS30"/>
</dbReference>
<feature type="region of interest" description="Disordered" evidence="3">
    <location>
        <begin position="52"/>
        <end position="76"/>
    </location>
</feature>
<keyword evidence="1 5" id="KW-0689">Ribosomal protein</keyword>
<dbReference type="Gramene" id="mRNA:HanXRQr2_Chr07g0297211">
    <property type="protein sequence ID" value="mRNA:HanXRQr2_Chr07g0297211"/>
    <property type="gene ID" value="HanXRQr2_Chr07g0297211"/>
</dbReference>
<feature type="region of interest" description="Disordered" evidence="3">
    <location>
        <begin position="1"/>
        <end position="27"/>
    </location>
</feature>
<evidence type="ECO:0000313" key="4">
    <source>
        <dbReference type="EMBL" id="KAF5798805.1"/>
    </source>
</evidence>
<evidence type="ECO:0000256" key="2">
    <source>
        <dbReference type="ARBA" id="ARBA00023274"/>
    </source>
</evidence>